<dbReference type="EMBL" id="VXBP01005203">
    <property type="protein sequence ID" value="NXN97764.1"/>
    <property type="molecule type" value="Genomic_DNA"/>
</dbReference>
<organism evidence="6 7">
    <name type="scientific">Rhinopomastus cyanomelas</name>
    <name type="common">Common scimitarbill</name>
    <dbReference type="NCBI Taxonomy" id="113115"/>
    <lineage>
        <taxon>Eukaryota</taxon>
        <taxon>Metazoa</taxon>
        <taxon>Chordata</taxon>
        <taxon>Craniata</taxon>
        <taxon>Vertebrata</taxon>
        <taxon>Euteleostomi</taxon>
        <taxon>Archelosauria</taxon>
        <taxon>Archosauria</taxon>
        <taxon>Dinosauria</taxon>
        <taxon>Saurischia</taxon>
        <taxon>Theropoda</taxon>
        <taxon>Coelurosauria</taxon>
        <taxon>Aves</taxon>
        <taxon>Neognathae</taxon>
        <taxon>Neoaves</taxon>
        <taxon>Telluraves</taxon>
        <taxon>Coraciimorphae</taxon>
        <taxon>Bucerotiformes</taxon>
        <taxon>Rhinopomastidae</taxon>
        <taxon>Rhinopomastus</taxon>
    </lineage>
</organism>
<feature type="non-terminal residue" evidence="6">
    <location>
        <position position="91"/>
    </location>
</feature>
<keyword evidence="4" id="KW-0067">ATP-binding</keyword>
<accession>A0A7L1ND28</accession>
<evidence type="ECO:0000313" key="7">
    <source>
        <dbReference type="Proteomes" id="UP000565785"/>
    </source>
</evidence>
<dbReference type="AlphaFoldDB" id="A0A7L1ND28"/>
<evidence type="ECO:0000259" key="5">
    <source>
        <dbReference type="PROSITE" id="PS50011"/>
    </source>
</evidence>
<dbReference type="PROSITE" id="PS00108">
    <property type="entry name" value="PROTEIN_KINASE_ST"/>
    <property type="match status" value="1"/>
</dbReference>
<dbReference type="InterPro" id="IPR011009">
    <property type="entry name" value="Kinase-like_dom_sf"/>
</dbReference>
<comment type="caution">
    <text evidence="6">The sequence shown here is derived from an EMBL/GenBank/DDBJ whole genome shotgun (WGS) entry which is preliminary data.</text>
</comment>
<name>A0A7L1ND28_RHICY</name>
<dbReference type="PANTHER" id="PTHR45832">
    <property type="entry name" value="SERINE/THREONINE-PROTEIN KINASE SAMKA-RELATED-RELATED"/>
    <property type="match status" value="1"/>
</dbReference>
<protein>
    <recommendedName>
        <fullName evidence="2">non-specific serine/threonine protein kinase</fullName>
        <ecNumber evidence="2">2.7.11.1</ecNumber>
    </recommendedName>
</protein>
<dbReference type="Proteomes" id="UP000565785">
    <property type="component" value="Unassembled WGS sequence"/>
</dbReference>
<dbReference type="GO" id="GO:0004674">
    <property type="term" value="F:protein serine/threonine kinase activity"/>
    <property type="evidence" value="ECO:0007669"/>
    <property type="project" value="UniProtKB-EC"/>
</dbReference>
<dbReference type="Gene3D" id="1.10.510.10">
    <property type="entry name" value="Transferase(Phosphotransferase) domain 1"/>
    <property type="match status" value="1"/>
</dbReference>
<evidence type="ECO:0000256" key="1">
    <source>
        <dbReference type="ARBA" id="ARBA00008874"/>
    </source>
</evidence>
<keyword evidence="6" id="KW-0418">Kinase</keyword>
<dbReference type="InterPro" id="IPR008271">
    <property type="entry name" value="Ser/Thr_kinase_AS"/>
</dbReference>
<feature type="domain" description="Protein kinase" evidence="5">
    <location>
        <begin position="1"/>
        <end position="91"/>
    </location>
</feature>
<evidence type="ECO:0000256" key="2">
    <source>
        <dbReference type="ARBA" id="ARBA00012513"/>
    </source>
</evidence>
<proteinExistence type="inferred from homology"/>
<dbReference type="SUPFAM" id="SSF56112">
    <property type="entry name" value="Protein kinase-like (PK-like)"/>
    <property type="match status" value="1"/>
</dbReference>
<dbReference type="PROSITE" id="PS50011">
    <property type="entry name" value="PROTEIN_KINASE_DOM"/>
    <property type="match status" value="1"/>
</dbReference>
<dbReference type="GO" id="GO:0005524">
    <property type="term" value="F:ATP binding"/>
    <property type="evidence" value="ECO:0007669"/>
    <property type="project" value="UniProtKB-KW"/>
</dbReference>
<comment type="similarity">
    <text evidence="1">Belongs to the protein kinase superfamily. STE Ser/Thr protein kinase family. STE20 subfamily.</text>
</comment>
<evidence type="ECO:0000256" key="4">
    <source>
        <dbReference type="ARBA" id="ARBA00022840"/>
    </source>
</evidence>
<dbReference type="EC" id="2.7.11.1" evidence="2"/>
<dbReference type="PANTHER" id="PTHR45832:SF22">
    <property type="entry name" value="SERINE_THREONINE-PROTEIN KINASE SAMKA-RELATED"/>
    <property type="match status" value="1"/>
</dbReference>
<keyword evidence="6" id="KW-0808">Transferase</keyword>
<dbReference type="Pfam" id="PF00069">
    <property type="entry name" value="Pkinase"/>
    <property type="match status" value="1"/>
</dbReference>
<dbReference type="OrthoDB" id="2914378at2759"/>
<dbReference type="InterPro" id="IPR051931">
    <property type="entry name" value="PAK3-like"/>
</dbReference>
<keyword evidence="3" id="KW-0547">Nucleotide-binding</keyword>
<keyword evidence="7" id="KW-1185">Reference proteome</keyword>
<reference evidence="6 7" key="1">
    <citation type="submission" date="2019-09" db="EMBL/GenBank/DDBJ databases">
        <title>Bird 10,000 Genomes (B10K) Project - Family phase.</title>
        <authorList>
            <person name="Zhang G."/>
        </authorList>
    </citation>
    <scope>NUCLEOTIDE SEQUENCE [LARGE SCALE GENOMIC DNA]</scope>
    <source>
        <strain evidence="6">B10K-DU-002-35</strain>
        <tissue evidence="6">Muscle</tissue>
    </source>
</reference>
<dbReference type="SMART" id="SM00220">
    <property type="entry name" value="S_TKc"/>
    <property type="match status" value="1"/>
</dbReference>
<sequence>LQALDYLHSNNIVHRDFKSENILLGLEGSVKLTDFGVSAQLTPGRSKCSSLYGTPHWMAPEVVLSQPYGPKVDIWSFGITTVEMVEGSPPY</sequence>
<evidence type="ECO:0000313" key="6">
    <source>
        <dbReference type="EMBL" id="NXN97764.1"/>
    </source>
</evidence>
<evidence type="ECO:0000256" key="3">
    <source>
        <dbReference type="ARBA" id="ARBA00022741"/>
    </source>
</evidence>
<gene>
    <name evidence="6" type="primary">Pak3_2</name>
    <name evidence="6" type="ORF">RHICYA_R12368</name>
</gene>
<dbReference type="InterPro" id="IPR000719">
    <property type="entry name" value="Prot_kinase_dom"/>
</dbReference>
<feature type="non-terminal residue" evidence="6">
    <location>
        <position position="1"/>
    </location>
</feature>